<dbReference type="SUPFAM" id="SSF103473">
    <property type="entry name" value="MFS general substrate transporter"/>
    <property type="match status" value="1"/>
</dbReference>
<sequence>MSFTGSLSRIFSPKWIILTGLFLCMVSTILLALGGGKPEDYWSYVFPALVLGGSGAMLIYTHTNIAIFQAAPPSMSGTVEAIFTCALQCRSTIGIACVTSIETSVEATHGGPQEYAGRAAAFWFLLGIVTLDFISVSIFYNRSTDHKPRPTHDKPMDPARHSTQSDEKLDDANGHVTMPVVNTMVNHVNLSV</sequence>
<protein>
    <submittedName>
        <fullName evidence="8">Uncharacterized protein</fullName>
    </submittedName>
</protein>
<evidence type="ECO:0000256" key="6">
    <source>
        <dbReference type="SAM" id="MobiDB-lite"/>
    </source>
</evidence>
<dbReference type="AlphaFoldDB" id="A0A1J8Q2D7"/>
<comment type="subcellular location">
    <subcellularLocation>
        <location evidence="1">Membrane</location>
        <topology evidence="1">Multi-pass membrane protein</topology>
    </subcellularLocation>
</comment>
<dbReference type="Proteomes" id="UP000183567">
    <property type="component" value="Unassembled WGS sequence"/>
</dbReference>
<keyword evidence="5 7" id="KW-0472">Membrane</keyword>
<evidence type="ECO:0000256" key="7">
    <source>
        <dbReference type="SAM" id="Phobius"/>
    </source>
</evidence>
<feature type="region of interest" description="Disordered" evidence="6">
    <location>
        <begin position="145"/>
        <end position="172"/>
    </location>
</feature>
<evidence type="ECO:0000256" key="4">
    <source>
        <dbReference type="ARBA" id="ARBA00022989"/>
    </source>
</evidence>
<proteinExistence type="predicted"/>
<feature type="transmembrane region" description="Helical" evidence="7">
    <location>
        <begin position="121"/>
        <end position="140"/>
    </location>
</feature>
<name>A0A1J8Q2D7_9AGAM</name>
<dbReference type="InterPro" id="IPR036259">
    <property type="entry name" value="MFS_trans_sf"/>
</dbReference>
<keyword evidence="3 7" id="KW-0812">Transmembrane</keyword>
<organism evidence="8 9">
    <name type="scientific">Rhizopogon vesiculosus</name>
    <dbReference type="NCBI Taxonomy" id="180088"/>
    <lineage>
        <taxon>Eukaryota</taxon>
        <taxon>Fungi</taxon>
        <taxon>Dikarya</taxon>
        <taxon>Basidiomycota</taxon>
        <taxon>Agaricomycotina</taxon>
        <taxon>Agaricomycetes</taxon>
        <taxon>Agaricomycetidae</taxon>
        <taxon>Boletales</taxon>
        <taxon>Suillineae</taxon>
        <taxon>Rhizopogonaceae</taxon>
        <taxon>Rhizopogon</taxon>
    </lineage>
</organism>
<dbReference type="Gene3D" id="1.20.1250.20">
    <property type="entry name" value="MFS general substrate transporter like domains"/>
    <property type="match status" value="1"/>
</dbReference>
<evidence type="ECO:0000256" key="3">
    <source>
        <dbReference type="ARBA" id="ARBA00022692"/>
    </source>
</evidence>
<gene>
    <name evidence="8" type="ORF">AZE42_12587</name>
</gene>
<keyword evidence="2" id="KW-0813">Transport</keyword>
<evidence type="ECO:0000256" key="1">
    <source>
        <dbReference type="ARBA" id="ARBA00004141"/>
    </source>
</evidence>
<evidence type="ECO:0000313" key="8">
    <source>
        <dbReference type="EMBL" id="OJA15237.1"/>
    </source>
</evidence>
<dbReference type="PANTHER" id="PTHR42718">
    <property type="entry name" value="MAJOR FACILITATOR SUPERFAMILY MULTIDRUG TRANSPORTER MFSC"/>
    <property type="match status" value="1"/>
</dbReference>
<feature type="transmembrane region" description="Helical" evidence="7">
    <location>
        <begin position="15"/>
        <end position="35"/>
    </location>
</feature>
<dbReference type="STRING" id="180088.A0A1J8Q2D7"/>
<evidence type="ECO:0000256" key="2">
    <source>
        <dbReference type="ARBA" id="ARBA00022448"/>
    </source>
</evidence>
<keyword evidence="9" id="KW-1185">Reference proteome</keyword>
<evidence type="ECO:0000313" key="9">
    <source>
        <dbReference type="Proteomes" id="UP000183567"/>
    </source>
</evidence>
<keyword evidence="4 7" id="KW-1133">Transmembrane helix</keyword>
<evidence type="ECO:0000256" key="5">
    <source>
        <dbReference type="ARBA" id="ARBA00023136"/>
    </source>
</evidence>
<dbReference type="PANTHER" id="PTHR42718:SF9">
    <property type="entry name" value="MAJOR FACILITATOR SUPERFAMILY MULTIDRUG TRANSPORTER MFSC"/>
    <property type="match status" value="1"/>
</dbReference>
<dbReference type="GO" id="GO:0016020">
    <property type="term" value="C:membrane"/>
    <property type="evidence" value="ECO:0007669"/>
    <property type="project" value="UniProtKB-SubCell"/>
</dbReference>
<dbReference type="OrthoDB" id="2684746at2759"/>
<reference evidence="8 9" key="1">
    <citation type="submission" date="2016-03" db="EMBL/GenBank/DDBJ databases">
        <title>Comparative genomics of the ectomycorrhizal sister species Rhizopogon vinicolor and Rhizopogon vesiculosus (Basidiomycota: Boletales) reveals a divergence of the mating type B locus.</title>
        <authorList>
            <person name="Mujic A.B."/>
            <person name="Kuo A."/>
            <person name="Tritt A."/>
            <person name="Lipzen A."/>
            <person name="Chen C."/>
            <person name="Johnson J."/>
            <person name="Sharma A."/>
            <person name="Barry K."/>
            <person name="Grigoriev I.V."/>
            <person name="Spatafora J.W."/>
        </authorList>
    </citation>
    <scope>NUCLEOTIDE SEQUENCE [LARGE SCALE GENOMIC DNA]</scope>
    <source>
        <strain evidence="8 9">AM-OR11-056</strain>
    </source>
</reference>
<dbReference type="EMBL" id="LVVM01003241">
    <property type="protein sequence ID" value="OJA15237.1"/>
    <property type="molecule type" value="Genomic_DNA"/>
</dbReference>
<feature type="transmembrane region" description="Helical" evidence="7">
    <location>
        <begin position="41"/>
        <end position="60"/>
    </location>
</feature>
<comment type="caution">
    <text evidence="8">The sequence shown here is derived from an EMBL/GenBank/DDBJ whole genome shotgun (WGS) entry which is preliminary data.</text>
</comment>
<accession>A0A1J8Q2D7</accession>